<comment type="similarity">
    <text evidence="1">Belongs to the TolB family.</text>
</comment>
<dbReference type="RefSeq" id="WP_165268848.1">
    <property type="nucleotide sequence ID" value="NZ_JAALLS010000012.1"/>
</dbReference>
<dbReference type="InterPro" id="IPR011659">
    <property type="entry name" value="WD40"/>
</dbReference>
<evidence type="ECO:0000256" key="2">
    <source>
        <dbReference type="SAM" id="SignalP"/>
    </source>
</evidence>
<evidence type="ECO:0000256" key="1">
    <source>
        <dbReference type="ARBA" id="ARBA00009820"/>
    </source>
</evidence>
<sequence>MNLFLRIFLAVVIVPFLTFCNNSTSPSPEPTSGTLKVITATGGEDLDAEYTVTVDGQSLTVSSNDTIRVDLSKGTYSTELSDINANCESSSNNPDNVIITLGDTTETKFDIDCKKMIRNKIVFSSDRMSNDNDRDIFIMNADGANPTRLTTSTYTDEFPTISNDGTQIAFHSYRNTGSYNVYIMDADQTNLRKVTNIESHVYGAISFSPDDSKLVFKSNHEGDMEIYSINVDGSGLTNLTNHPAIDESPEWSPNGNRILFESYRSGEKQLHTMNPDGTGVKQLTTTSFTEAAETPSWSPDGEKIAFSGYRNGQQDIYTMNKDGAGITQITNNPGLNINPAWSADGTEIIFTTDRDGQAEIYKVNAGGSGIPTNMTASQAADVSANWSPVGS</sequence>
<reference evidence="3 4" key="1">
    <citation type="submission" date="2020-02" db="EMBL/GenBank/DDBJ databases">
        <title>Aliifodinibius halophilus 2W32, complete genome.</title>
        <authorList>
            <person name="Li Y."/>
            <person name="Wu S."/>
        </authorList>
    </citation>
    <scope>NUCLEOTIDE SEQUENCE [LARGE SCALE GENOMIC DNA]</scope>
    <source>
        <strain evidence="3 4">2W32</strain>
    </source>
</reference>
<keyword evidence="4" id="KW-1185">Reference proteome</keyword>
<dbReference type="PANTHER" id="PTHR36842">
    <property type="entry name" value="PROTEIN TOLB HOMOLOG"/>
    <property type="match status" value="1"/>
</dbReference>
<evidence type="ECO:0000313" key="4">
    <source>
        <dbReference type="Proteomes" id="UP000479132"/>
    </source>
</evidence>
<dbReference type="SUPFAM" id="SSF69304">
    <property type="entry name" value="Tricorn protease N-terminal domain"/>
    <property type="match status" value="1"/>
</dbReference>
<dbReference type="PANTHER" id="PTHR36842:SF1">
    <property type="entry name" value="PROTEIN TOLB"/>
    <property type="match status" value="1"/>
</dbReference>
<accession>A0A6M1T661</accession>
<dbReference type="AlphaFoldDB" id="A0A6M1T661"/>
<keyword evidence="2" id="KW-0732">Signal</keyword>
<gene>
    <name evidence="3" type="ORF">G3569_10435</name>
</gene>
<name>A0A6M1T661_9BACT</name>
<dbReference type="InterPro" id="IPR011042">
    <property type="entry name" value="6-blade_b-propeller_TolB-like"/>
</dbReference>
<comment type="caution">
    <text evidence="3">The sequence shown here is derived from an EMBL/GenBank/DDBJ whole genome shotgun (WGS) entry which is preliminary data.</text>
</comment>
<feature type="signal peptide" evidence="2">
    <location>
        <begin position="1"/>
        <end position="20"/>
    </location>
</feature>
<proteinExistence type="inferred from homology"/>
<dbReference type="Proteomes" id="UP000479132">
    <property type="component" value="Unassembled WGS sequence"/>
</dbReference>
<dbReference type="EMBL" id="JAALLS010000012">
    <property type="protein sequence ID" value="NGP88775.1"/>
    <property type="molecule type" value="Genomic_DNA"/>
</dbReference>
<feature type="chain" id="PRO_5026921195" description="DUF5050 domain-containing protein" evidence="2">
    <location>
        <begin position="21"/>
        <end position="391"/>
    </location>
</feature>
<dbReference type="Gene3D" id="2.120.10.30">
    <property type="entry name" value="TolB, C-terminal domain"/>
    <property type="match status" value="3"/>
</dbReference>
<protein>
    <recommendedName>
        <fullName evidence="5">DUF5050 domain-containing protein</fullName>
    </recommendedName>
</protein>
<organism evidence="3 4">
    <name type="scientific">Fodinibius halophilus</name>
    <dbReference type="NCBI Taxonomy" id="1736908"/>
    <lineage>
        <taxon>Bacteria</taxon>
        <taxon>Pseudomonadati</taxon>
        <taxon>Balneolota</taxon>
        <taxon>Balneolia</taxon>
        <taxon>Balneolales</taxon>
        <taxon>Balneolaceae</taxon>
        <taxon>Fodinibius</taxon>
    </lineage>
</organism>
<evidence type="ECO:0000313" key="3">
    <source>
        <dbReference type="EMBL" id="NGP88775.1"/>
    </source>
</evidence>
<dbReference type="Pfam" id="PF07676">
    <property type="entry name" value="PD40"/>
    <property type="match status" value="5"/>
</dbReference>
<evidence type="ECO:0008006" key="5">
    <source>
        <dbReference type="Google" id="ProtNLM"/>
    </source>
</evidence>